<dbReference type="Proteomes" id="UP000749559">
    <property type="component" value="Unassembled WGS sequence"/>
</dbReference>
<dbReference type="AlphaFoldDB" id="A0A8J1UG41"/>
<dbReference type="EMBL" id="CAIIXF020000004">
    <property type="protein sequence ID" value="CAH1781066.1"/>
    <property type="molecule type" value="Genomic_DNA"/>
</dbReference>
<dbReference type="InterPro" id="IPR000215">
    <property type="entry name" value="Serpin_fam"/>
</dbReference>
<dbReference type="OrthoDB" id="1063785at2759"/>
<dbReference type="SUPFAM" id="SSF56574">
    <property type="entry name" value="Serpins"/>
    <property type="match status" value="1"/>
</dbReference>
<dbReference type="PANTHER" id="PTHR11461:SF211">
    <property type="entry name" value="GH10112P-RELATED"/>
    <property type="match status" value="1"/>
</dbReference>
<proteinExistence type="inferred from homology"/>
<dbReference type="Gene3D" id="2.30.39.10">
    <property type="entry name" value="Alpha-1-antitrypsin, domain 1"/>
    <property type="match status" value="1"/>
</dbReference>
<protein>
    <submittedName>
        <fullName evidence="3">Uncharacterized protein</fullName>
    </submittedName>
</protein>
<evidence type="ECO:0000313" key="4">
    <source>
        <dbReference type="Proteomes" id="UP000749559"/>
    </source>
</evidence>
<evidence type="ECO:0000256" key="2">
    <source>
        <dbReference type="RuleBase" id="RU000411"/>
    </source>
</evidence>
<organism evidence="3 4">
    <name type="scientific">Owenia fusiformis</name>
    <name type="common">Polychaete worm</name>
    <dbReference type="NCBI Taxonomy" id="6347"/>
    <lineage>
        <taxon>Eukaryota</taxon>
        <taxon>Metazoa</taxon>
        <taxon>Spiralia</taxon>
        <taxon>Lophotrochozoa</taxon>
        <taxon>Annelida</taxon>
        <taxon>Polychaeta</taxon>
        <taxon>Sedentaria</taxon>
        <taxon>Canalipalpata</taxon>
        <taxon>Sabellida</taxon>
        <taxon>Oweniida</taxon>
        <taxon>Oweniidae</taxon>
        <taxon>Owenia</taxon>
    </lineage>
</organism>
<dbReference type="Pfam" id="PF00079">
    <property type="entry name" value="Serpin"/>
    <property type="match status" value="1"/>
</dbReference>
<dbReference type="Gene3D" id="3.30.497.10">
    <property type="entry name" value="Antithrombin, subunit I, domain 2"/>
    <property type="match status" value="1"/>
</dbReference>
<name>A0A8J1UG41_OWEFU</name>
<dbReference type="InterPro" id="IPR023795">
    <property type="entry name" value="Serpin_CS"/>
</dbReference>
<dbReference type="InterPro" id="IPR042185">
    <property type="entry name" value="Serpin_sf_2"/>
</dbReference>
<reference evidence="3" key="1">
    <citation type="submission" date="2022-03" db="EMBL/GenBank/DDBJ databases">
        <authorList>
            <person name="Martin C."/>
        </authorList>
    </citation>
    <scope>NUCLEOTIDE SEQUENCE</scope>
</reference>
<dbReference type="SMART" id="SM00093">
    <property type="entry name" value="SERPIN"/>
    <property type="match status" value="1"/>
</dbReference>
<dbReference type="PROSITE" id="PS00284">
    <property type="entry name" value="SERPIN"/>
    <property type="match status" value="1"/>
</dbReference>
<sequence length="412" mass="46212">MARIEMKGIGVGVFVIVYISTTSAMYQNPLQILGKSTSDFAFDFYCHLTALDKTPNIFISPISISTVLSMTLLGARNNTANQMTNALHLQSLGGATHEAYRMLGASLEKSNKNITLKTANRMFGQEGFGFLPKYLKQSKFFYNASLQQLDFKHKPDASREFINKWVEKQTEDKIKNLLPEGSIVPFTKLVLTNAIYFQGNWMYRFNKTKTTNATFHLMGDPKAKVNATVMSMKTHLWFGMIPELDCKIVELPYSGNQTAMYVILPNEINGLKKVEMGLKNTTILEIAFKRMRNTTVDLRLPKYNMAAAYDLKPTLTSMGLRDLFTPAADLSGIDGRQDLWVSAFQHKAYVNVDEVGTTAAAATASSNRAIVPGNFFIDRPFLYFIREKNSGAVLFLGRIMCPMGYEKQCGMN</sequence>
<dbReference type="InterPro" id="IPR036186">
    <property type="entry name" value="Serpin_sf"/>
</dbReference>
<dbReference type="PANTHER" id="PTHR11461">
    <property type="entry name" value="SERINE PROTEASE INHIBITOR, SERPIN"/>
    <property type="match status" value="1"/>
</dbReference>
<dbReference type="GO" id="GO:0005615">
    <property type="term" value="C:extracellular space"/>
    <property type="evidence" value="ECO:0007669"/>
    <property type="project" value="InterPro"/>
</dbReference>
<dbReference type="CDD" id="cd19590">
    <property type="entry name" value="serpin_thermopin-like"/>
    <property type="match status" value="1"/>
</dbReference>
<dbReference type="InterPro" id="IPR042178">
    <property type="entry name" value="Serpin_sf_1"/>
</dbReference>
<gene>
    <name evidence="3" type="ORF">OFUS_LOCUS7684</name>
</gene>
<evidence type="ECO:0000313" key="3">
    <source>
        <dbReference type="EMBL" id="CAH1781066.1"/>
    </source>
</evidence>
<keyword evidence="4" id="KW-1185">Reference proteome</keyword>
<evidence type="ECO:0000256" key="1">
    <source>
        <dbReference type="ARBA" id="ARBA00009500"/>
    </source>
</evidence>
<accession>A0A8J1UG41</accession>
<dbReference type="GO" id="GO:0004867">
    <property type="term" value="F:serine-type endopeptidase inhibitor activity"/>
    <property type="evidence" value="ECO:0007669"/>
    <property type="project" value="InterPro"/>
</dbReference>
<comment type="caution">
    <text evidence="3">The sequence shown here is derived from an EMBL/GenBank/DDBJ whole genome shotgun (WGS) entry which is preliminary data.</text>
</comment>
<comment type="similarity">
    <text evidence="1 2">Belongs to the serpin family.</text>
</comment>
<dbReference type="InterPro" id="IPR023796">
    <property type="entry name" value="Serpin_dom"/>
</dbReference>